<feature type="transmembrane region" description="Helical" evidence="1">
    <location>
        <begin position="76"/>
        <end position="99"/>
    </location>
</feature>
<dbReference type="Proteomes" id="UP000070257">
    <property type="component" value="Unassembled WGS sequence"/>
</dbReference>
<dbReference type="PROSITE" id="PS50850">
    <property type="entry name" value="MFS"/>
    <property type="match status" value="1"/>
</dbReference>
<feature type="transmembrane region" description="Helical" evidence="1">
    <location>
        <begin position="47"/>
        <end position="64"/>
    </location>
</feature>
<dbReference type="InterPro" id="IPR036259">
    <property type="entry name" value="MFS_trans_sf"/>
</dbReference>
<feature type="transmembrane region" description="Helical" evidence="1">
    <location>
        <begin position="202"/>
        <end position="219"/>
    </location>
</feature>
<accession>A0A656YW69</accession>
<keyword evidence="1" id="KW-0812">Transmembrane</keyword>
<dbReference type="AlphaFoldDB" id="A0A656YW69"/>
<keyword evidence="1" id="KW-0472">Membrane</keyword>
<dbReference type="InterPro" id="IPR020846">
    <property type="entry name" value="MFS_dom"/>
</dbReference>
<gene>
    <name evidence="3" type="ORF">AKJ39_02390</name>
</gene>
<proteinExistence type="predicted"/>
<dbReference type="GO" id="GO:0005886">
    <property type="term" value="C:plasma membrane"/>
    <property type="evidence" value="ECO:0007669"/>
    <property type="project" value="TreeGrafter"/>
</dbReference>
<dbReference type="PANTHER" id="PTHR43129:SF1">
    <property type="entry name" value="FOSMIDOMYCIN RESISTANCE PROTEIN"/>
    <property type="match status" value="1"/>
</dbReference>
<feature type="transmembrane region" description="Helical" evidence="1">
    <location>
        <begin position="166"/>
        <end position="182"/>
    </location>
</feature>
<evidence type="ECO:0000259" key="2">
    <source>
        <dbReference type="PROSITE" id="PS50850"/>
    </source>
</evidence>
<feature type="transmembrane region" description="Helical" evidence="1">
    <location>
        <begin position="330"/>
        <end position="352"/>
    </location>
</feature>
<dbReference type="GO" id="GO:0022857">
    <property type="term" value="F:transmembrane transporter activity"/>
    <property type="evidence" value="ECO:0007669"/>
    <property type="project" value="InterPro"/>
</dbReference>
<evidence type="ECO:0000313" key="4">
    <source>
        <dbReference type="Proteomes" id="UP000070257"/>
    </source>
</evidence>
<evidence type="ECO:0000313" key="3">
    <source>
        <dbReference type="EMBL" id="KXA98217.1"/>
    </source>
</evidence>
<comment type="caution">
    <text evidence="3">The sequence shown here is derived from an EMBL/GenBank/DDBJ whole genome shotgun (WGS) entry which is preliminary data.</text>
</comment>
<reference evidence="3 4" key="1">
    <citation type="journal article" date="2016" name="Sci. Rep.">
        <title>Metabolic traits of an uncultured archaeal lineage -MSBL1- from brine pools of the Red Sea.</title>
        <authorList>
            <person name="Mwirichia R."/>
            <person name="Alam I."/>
            <person name="Rashid M."/>
            <person name="Vinu M."/>
            <person name="Ba-Alawi W."/>
            <person name="Anthony Kamau A."/>
            <person name="Kamanda Ngugi D."/>
            <person name="Goker M."/>
            <person name="Klenk H.P."/>
            <person name="Bajic V."/>
            <person name="Stingl U."/>
        </authorList>
    </citation>
    <scope>NUCLEOTIDE SEQUENCE [LARGE SCALE GENOMIC DNA]</scope>
    <source>
        <strain evidence="3">SCGC-AAA259J03</strain>
    </source>
</reference>
<sequence length="383" mass="41350">MEKGKILWSGVAVFALFHFMNHLYGLALPPLFPLIKEHFGVGNTETGLIRSGIALTMALFQFPLGASSDRIGRKRILALCFSVLIIATFFTSSATAFWMLILFQVILGIGLSGYHPVGISAVADLAPKDKVGKAMSVQAIGGSLGVGLAPFVLAFLASIYGWRTPLQILAVAGLPFLLFFLLRTEETKGTKPGRVERSFPKLSLAVAFAIFFFLRAFVFKSITTFLPTYLVEVKGFSLGLGGFTTSILLLPGVFTLPVAGVIADRFDRVLIVVLSSLSSALVLFLVVTYFPSGVLLYVLLISLGVFLYLSFPAILSLVKEVSPGDEYGRTFGINFTMTAASGTVAPVIVGYIGDLFSLGFAFRFLPILLFIAPFSILVVKNRI</sequence>
<protein>
    <recommendedName>
        <fullName evidence="2">Major facilitator superfamily (MFS) profile domain-containing protein</fullName>
    </recommendedName>
</protein>
<keyword evidence="1" id="KW-1133">Transmembrane helix</keyword>
<dbReference type="InterPro" id="IPR011701">
    <property type="entry name" value="MFS"/>
</dbReference>
<evidence type="ECO:0000256" key="1">
    <source>
        <dbReference type="SAM" id="Phobius"/>
    </source>
</evidence>
<dbReference type="SUPFAM" id="SSF103473">
    <property type="entry name" value="MFS general substrate transporter"/>
    <property type="match status" value="1"/>
</dbReference>
<keyword evidence="4" id="KW-1185">Reference proteome</keyword>
<feature type="transmembrane region" description="Helical" evidence="1">
    <location>
        <begin position="358"/>
        <end position="379"/>
    </location>
</feature>
<feature type="transmembrane region" description="Helical" evidence="1">
    <location>
        <begin position="105"/>
        <end position="127"/>
    </location>
</feature>
<name>A0A656YW69_9EURY</name>
<dbReference type="EMBL" id="LHXT01000028">
    <property type="protein sequence ID" value="KXA98217.1"/>
    <property type="molecule type" value="Genomic_DNA"/>
</dbReference>
<organism evidence="3 4">
    <name type="scientific">candidate division MSBL1 archaeon SCGC-AAA259J03</name>
    <dbReference type="NCBI Taxonomy" id="1698269"/>
    <lineage>
        <taxon>Archaea</taxon>
        <taxon>Methanobacteriati</taxon>
        <taxon>Methanobacteriota</taxon>
        <taxon>candidate division MSBL1</taxon>
    </lineage>
</organism>
<dbReference type="Pfam" id="PF07690">
    <property type="entry name" value="MFS_1"/>
    <property type="match status" value="1"/>
</dbReference>
<feature type="transmembrane region" description="Helical" evidence="1">
    <location>
        <begin position="7"/>
        <end position="27"/>
    </location>
</feature>
<dbReference type="PANTHER" id="PTHR43129">
    <property type="entry name" value="FOSMIDOMYCIN RESISTANCE PROTEIN"/>
    <property type="match status" value="1"/>
</dbReference>
<feature type="domain" description="Major facilitator superfamily (MFS) profile" evidence="2">
    <location>
        <begin position="10"/>
        <end position="383"/>
    </location>
</feature>
<feature type="transmembrane region" description="Helical" evidence="1">
    <location>
        <begin position="296"/>
        <end position="318"/>
    </location>
</feature>
<feature type="transmembrane region" description="Helical" evidence="1">
    <location>
        <begin position="269"/>
        <end position="290"/>
    </location>
</feature>
<feature type="transmembrane region" description="Helical" evidence="1">
    <location>
        <begin position="139"/>
        <end position="160"/>
    </location>
</feature>
<feature type="transmembrane region" description="Helical" evidence="1">
    <location>
        <begin position="239"/>
        <end position="262"/>
    </location>
</feature>
<dbReference type="Gene3D" id="1.20.1250.20">
    <property type="entry name" value="MFS general substrate transporter like domains"/>
    <property type="match status" value="2"/>
</dbReference>